<dbReference type="Gene3D" id="1.25.10.10">
    <property type="entry name" value="Leucine-rich Repeat Variant"/>
    <property type="match status" value="1"/>
</dbReference>
<feature type="compositionally biased region" description="Basic and acidic residues" evidence="8">
    <location>
        <begin position="743"/>
        <end position="757"/>
    </location>
</feature>
<evidence type="ECO:0000256" key="1">
    <source>
        <dbReference type="ARBA" id="ARBA00004114"/>
    </source>
</evidence>
<evidence type="ECO:0000313" key="11">
    <source>
        <dbReference type="EMBL" id="KAF7202461.1"/>
    </source>
</evidence>
<feature type="compositionally biased region" description="Basic and acidic residues" evidence="8">
    <location>
        <begin position="768"/>
        <end position="779"/>
    </location>
</feature>
<feature type="compositionally biased region" description="Polar residues" evidence="8">
    <location>
        <begin position="681"/>
        <end position="691"/>
    </location>
</feature>
<dbReference type="GO" id="GO:0097542">
    <property type="term" value="C:ciliary tip"/>
    <property type="evidence" value="ECO:0007669"/>
    <property type="project" value="TreeGrafter"/>
</dbReference>
<evidence type="ECO:0000256" key="6">
    <source>
        <dbReference type="ARBA" id="ARBA00023212"/>
    </source>
</evidence>
<dbReference type="Pfam" id="PF23138">
    <property type="entry name" value="CTLH_Armc9"/>
    <property type="match status" value="1"/>
</dbReference>
<feature type="compositionally biased region" description="Basic and acidic residues" evidence="8">
    <location>
        <begin position="701"/>
        <end position="718"/>
    </location>
</feature>
<dbReference type="InterPro" id="IPR006594">
    <property type="entry name" value="LisH"/>
</dbReference>
<dbReference type="GO" id="GO:0036064">
    <property type="term" value="C:ciliary basal body"/>
    <property type="evidence" value="ECO:0007669"/>
    <property type="project" value="InterPro"/>
</dbReference>
<keyword evidence="6" id="KW-0206">Cytoskeleton</keyword>
<proteinExistence type="predicted"/>
<gene>
    <name evidence="11" type="primary">armc9</name>
    <name evidence="11" type="ORF">G4P62_015833</name>
</gene>
<dbReference type="Pfam" id="PF21050">
    <property type="entry name" value="ARMC9_ARM"/>
    <property type="match status" value="1"/>
</dbReference>
<dbReference type="InterPro" id="IPR016024">
    <property type="entry name" value="ARM-type_fold"/>
</dbReference>
<comment type="subcellular location">
    <subcellularLocation>
        <location evidence="2">Cytoplasm</location>
        <location evidence="2">Cytoskeleton</location>
        <location evidence="2">Cilium basal body</location>
    </subcellularLocation>
    <subcellularLocation>
        <location evidence="1">Cytoplasm</location>
        <location evidence="1">Cytoskeleton</location>
        <location evidence="1">Microtubule organizing center</location>
        <location evidence="1">Centrosome</location>
        <location evidence="1">Centriole</location>
    </subcellularLocation>
</comment>
<dbReference type="PANTHER" id="PTHR14881:SF4">
    <property type="entry name" value="LISH DOMAIN-CONTAINING PROTEIN ARMC9"/>
    <property type="match status" value="1"/>
</dbReference>
<name>A0A9D2XHW4_NOTFU</name>
<evidence type="ECO:0000256" key="5">
    <source>
        <dbReference type="ARBA" id="ARBA00022794"/>
    </source>
</evidence>
<dbReference type="InterPro" id="IPR048957">
    <property type="entry name" value="ARMC9_LisH"/>
</dbReference>
<dbReference type="InterPro" id="IPR056327">
    <property type="entry name" value="ARMC9_CTLH-like_dom"/>
</dbReference>
<evidence type="ECO:0000256" key="3">
    <source>
        <dbReference type="ARBA" id="ARBA00021146"/>
    </source>
</evidence>
<dbReference type="FunFam" id="1.25.10.10:FF:000124">
    <property type="entry name" value="lisH domain-containing protein ARMC9 isoform X1"/>
    <property type="match status" value="1"/>
</dbReference>
<dbReference type="GO" id="GO:0060271">
    <property type="term" value="P:cilium assembly"/>
    <property type="evidence" value="ECO:0007669"/>
    <property type="project" value="InterPro"/>
</dbReference>
<evidence type="ECO:0000259" key="10">
    <source>
        <dbReference type="Pfam" id="PF23138"/>
    </source>
</evidence>
<dbReference type="AlphaFoldDB" id="A0A9D2XHW4"/>
<evidence type="ECO:0000259" key="9">
    <source>
        <dbReference type="Pfam" id="PF21050"/>
    </source>
</evidence>
<dbReference type="InterPro" id="IPR011989">
    <property type="entry name" value="ARM-like"/>
</dbReference>
<organism evidence="11 12">
    <name type="scientific">Nothobranchius furzeri</name>
    <name type="common">Turquoise killifish</name>
    <dbReference type="NCBI Taxonomy" id="105023"/>
    <lineage>
        <taxon>Eukaryota</taxon>
        <taxon>Metazoa</taxon>
        <taxon>Chordata</taxon>
        <taxon>Craniata</taxon>
        <taxon>Vertebrata</taxon>
        <taxon>Euteleostomi</taxon>
        <taxon>Actinopterygii</taxon>
        <taxon>Neopterygii</taxon>
        <taxon>Teleostei</taxon>
        <taxon>Neoteleostei</taxon>
        <taxon>Acanthomorphata</taxon>
        <taxon>Ovalentaria</taxon>
        <taxon>Atherinomorphae</taxon>
        <taxon>Cyprinodontiformes</taxon>
        <taxon>Nothobranchiidae</taxon>
        <taxon>Nothobranchius</taxon>
    </lineage>
</organism>
<evidence type="ECO:0000256" key="7">
    <source>
        <dbReference type="ARBA" id="ARBA00023273"/>
    </source>
</evidence>
<feature type="domain" description="ARMC9 CTLH-like" evidence="10">
    <location>
        <begin position="65"/>
        <end position="196"/>
    </location>
</feature>
<dbReference type="EMBL" id="JAAVVJ010000017">
    <property type="protein sequence ID" value="KAF7202461.1"/>
    <property type="molecule type" value="Genomic_DNA"/>
</dbReference>
<feature type="region of interest" description="Disordered" evidence="8">
    <location>
        <begin position="660"/>
        <end position="858"/>
    </location>
</feature>
<feature type="compositionally biased region" description="Polar residues" evidence="8">
    <location>
        <begin position="821"/>
        <end position="834"/>
    </location>
</feature>
<feature type="compositionally biased region" description="Low complexity" evidence="8">
    <location>
        <begin position="728"/>
        <end position="742"/>
    </location>
</feature>
<sequence>MSSSEEAKMGDVLATEADLLGMIKEYLTFEEFEETVQVFDKECKRKGKLVSKPRGNALRDSKTRVIQKDLLSSFDDGDHKVFFELWTENIPSEVKHTDTEAQSLEFYLHIHFSIYPLRRHPNRRDQAEFEERISLFKQYLETRGAALSQTTEFLPYYALPFVPNPTVHPSFKDLFQDSWIPQLKSKLEKFLLQSLKSSKTPRLLTLYVSFYFRLTNMFFLNKTAGDSEAVQQLQLQLAESDRRITSYVRKFNKTQADYRNLIGITAELVDTLEATVSGKMISLEYLQSVYVRLFSSQMRQRMVQSTDFTRPGTGYYSLSPYDDGYVSFILVLFFRRPKDVPMLPSLDYEKLKKDLVEGPLRLRCLLLQALRWRLTRSLPGEQRDTVLQGFISNDLLKCYNTNQKTVLDMMRSNNEVVRQYTARLINAFASLAEGRAYLSQIPKLLKVLTEALKTEDKESLTRKNVLVALQKLSLRRSQQTAMIDDGLIGWLVDELQDPDCLSDYTLEYSTALLMNLCLRTKGKRKCAEIAKHVLKVLTDLLGHENHEIRPYVNGALYSILSVASVQQEAREMSVEEILRCYNKEENPDLNRQIEFIIKQLNSAEEEGPESDDEEDEDDNDEDLMEIDLDKEEVFQPQQRELSGESLLTTEYLGIMTNMTKVKRKSTPLPQPNDDEPLQRPVTPSSYRNVSTGEIGAGSRGCESDRNREYPLSRQKSEEGSLIPSRFNSRPPTRSGSRPSTTDSLHHSLDSECERFFQDSELEGSYEDGAQKGRSQEKKQNGHSARGDYAPELLSKPKIPRTPDTTDNQNRAHRDGRLNLAPQFSQSEPQQSNRPGSTSSTGRRGGEGEGGGKHLLMMG</sequence>
<evidence type="ECO:0000256" key="4">
    <source>
        <dbReference type="ARBA" id="ARBA00022490"/>
    </source>
</evidence>
<evidence type="ECO:0000256" key="8">
    <source>
        <dbReference type="SAM" id="MobiDB-lite"/>
    </source>
</evidence>
<evidence type="ECO:0000256" key="2">
    <source>
        <dbReference type="ARBA" id="ARBA00004120"/>
    </source>
</evidence>
<reference evidence="11" key="1">
    <citation type="submission" date="2020-03" db="EMBL/GenBank/DDBJ databases">
        <title>Intra-Species Differences in Population Size shape Life History and Genome Evolution.</title>
        <authorList>
            <person name="Willemsen D."/>
            <person name="Cui R."/>
            <person name="Valenzano D.R."/>
        </authorList>
    </citation>
    <scope>NUCLEOTIDE SEQUENCE</scope>
    <source>
        <strain evidence="11">GRZ</strain>
        <tissue evidence="11">Whole</tissue>
    </source>
</reference>
<feature type="domain" description="LisH" evidence="9">
    <location>
        <begin position="482"/>
        <end position="601"/>
    </location>
</feature>
<accession>A0A9D2XHW4</accession>
<dbReference type="PROSITE" id="PS50896">
    <property type="entry name" value="LISH"/>
    <property type="match status" value="1"/>
</dbReference>
<dbReference type="PANTHER" id="PTHR14881">
    <property type="entry name" value="LISH DOMAIN-CONTAINING PROTEIN ARMC9"/>
    <property type="match status" value="1"/>
</dbReference>
<dbReference type="InterPro" id="IPR040369">
    <property type="entry name" value="ARMC9"/>
</dbReference>
<protein>
    <recommendedName>
        <fullName evidence="3">LisH domain-containing protein ARMC9</fullName>
    </recommendedName>
</protein>
<keyword evidence="5" id="KW-0970">Cilium biogenesis/degradation</keyword>
<comment type="caution">
    <text evidence="11">The sequence shown here is derived from an EMBL/GenBank/DDBJ whole genome shotgun (WGS) entry which is preliminary data.</text>
</comment>
<dbReference type="Pfam" id="PF21051">
    <property type="entry name" value="ARMC9_LisH"/>
    <property type="match status" value="1"/>
</dbReference>
<evidence type="ECO:0000313" key="12">
    <source>
        <dbReference type="Proteomes" id="UP000822369"/>
    </source>
</evidence>
<dbReference type="Proteomes" id="UP000822369">
    <property type="component" value="Chromosome 17"/>
</dbReference>
<dbReference type="SUPFAM" id="SSF48371">
    <property type="entry name" value="ARM repeat"/>
    <property type="match status" value="1"/>
</dbReference>
<dbReference type="GO" id="GO:0005814">
    <property type="term" value="C:centriole"/>
    <property type="evidence" value="ECO:0007669"/>
    <property type="project" value="UniProtKB-SubCell"/>
</dbReference>
<keyword evidence="7" id="KW-0966">Cell projection</keyword>
<keyword evidence="4" id="KW-0963">Cytoplasm</keyword>
<feature type="non-terminal residue" evidence="11">
    <location>
        <position position="858"/>
    </location>
</feature>
<dbReference type="InterPro" id="IPR048959">
    <property type="entry name" value="ARMC9_ARM_dom"/>
</dbReference>